<evidence type="ECO:0000313" key="5">
    <source>
        <dbReference type="Proteomes" id="UP000192478"/>
    </source>
</evidence>
<protein>
    <submittedName>
        <fullName evidence="3">Penicillin-binding Protein dimerization domain protein</fullName>
    </submittedName>
</protein>
<dbReference type="EMBL" id="CP017603">
    <property type="protein sequence ID" value="AOY77814.1"/>
    <property type="molecule type" value="Genomic_DNA"/>
</dbReference>
<sequence length="66" mass="7624">MPAPRGEIRDRYGKLLAGNRPSFTVQMMKNEIVDEKIDEVALNTINILEKNGDKYNDEFPIMLTRL</sequence>
<gene>
    <name evidence="2" type="ORF">BJL90_19290</name>
    <name evidence="3" type="ORF">CLFO_28280</name>
</gene>
<dbReference type="KEGG" id="cfm:BJL90_19290"/>
<evidence type="ECO:0000313" key="4">
    <source>
        <dbReference type="Proteomes" id="UP000177894"/>
    </source>
</evidence>
<organism evidence="3 5">
    <name type="scientific">Clostridium formicaceticum</name>
    <dbReference type="NCBI Taxonomy" id="1497"/>
    <lineage>
        <taxon>Bacteria</taxon>
        <taxon>Bacillati</taxon>
        <taxon>Bacillota</taxon>
        <taxon>Clostridia</taxon>
        <taxon>Eubacteriales</taxon>
        <taxon>Clostridiaceae</taxon>
        <taxon>Clostridium</taxon>
    </lineage>
</organism>
<keyword evidence="4" id="KW-1185">Reference proteome</keyword>
<dbReference type="AlphaFoldDB" id="A0AAC9WI39"/>
<proteinExistence type="predicted"/>
<evidence type="ECO:0000313" key="2">
    <source>
        <dbReference type="EMBL" id="AOY77814.1"/>
    </source>
</evidence>
<dbReference type="InterPro" id="IPR005311">
    <property type="entry name" value="PBP_dimer"/>
</dbReference>
<dbReference type="SUPFAM" id="SSF56519">
    <property type="entry name" value="Penicillin binding protein dimerisation domain"/>
    <property type="match status" value="1"/>
</dbReference>
<dbReference type="GO" id="GO:0008658">
    <property type="term" value="F:penicillin binding"/>
    <property type="evidence" value="ECO:0007669"/>
    <property type="project" value="InterPro"/>
</dbReference>
<dbReference type="Proteomes" id="UP000177894">
    <property type="component" value="Chromosome"/>
</dbReference>
<accession>A0AAC9WI39</accession>
<dbReference type="Gene3D" id="3.30.1390.30">
    <property type="entry name" value="Penicillin-binding protein 2a, domain 3"/>
    <property type="match status" value="1"/>
</dbReference>
<name>A0AAC9WI39_9CLOT</name>
<dbReference type="Pfam" id="PF03717">
    <property type="entry name" value="PBP_dimer"/>
    <property type="match status" value="1"/>
</dbReference>
<evidence type="ECO:0000259" key="1">
    <source>
        <dbReference type="Pfam" id="PF03717"/>
    </source>
</evidence>
<dbReference type="RefSeq" id="WP_070972012.1">
    <property type="nucleotide sequence ID" value="NZ_CP017603.1"/>
</dbReference>
<reference evidence="3 5" key="2">
    <citation type="submission" date="2017-03" db="EMBL/GenBank/DDBJ databases">
        <title>Complete sequence of Clostridium formicaceticum DSM 92.</title>
        <authorList>
            <person name="Poehlein A."/>
            <person name="Karl M."/>
            <person name="Bengelsdorf F.R."/>
            <person name="Duerre P."/>
            <person name="Daniel R."/>
        </authorList>
    </citation>
    <scope>NUCLEOTIDE SEQUENCE [LARGE SCALE GENOMIC DNA]</scope>
    <source>
        <strain evidence="3 5">DSM 92</strain>
    </source>
</reference>
<dbReference type="InterPro" id="IPR036138">
    <property type="entry name" value="PBP_dimer_sf"/>
</dbReference>
<dbReference type="EMBL" id="CP020559">
    <property type="protein sequence ID" value="ARE88425.1"/>
    <property type="molecule type" value="Genomic_DNA"/>
</dbReference>
<evidence type="ECO:0000313" key="3">
    <source>
        <dbReference type="EMBL" id="ARE88425.1"/>
    </source>
</evidence>
<reference evidence="2 4" key="1">
    <citation type="submission" date="2016-10" db="EMBL/GenBank/DDBJ databases">
        <title>Complete Genome Sequence of Acetogen Clostridium formicoaceticum ATCC 27076.</title>
        <authorList>
            <person name="Bao T."/>
            <person name="Cheng C."/>
            <person name="Zhao J."/>
            <person name="Yang S.-T."/>
            <person name="Wang J."/>
            <person name="Wang M."/>
        </authorList>
    </citation>
    <scope>NUCLEOTIDE SEQUENCE [LARGE SCALE GENOMIC DNA]</scope>
    <source>
        <strain evidence="2 4">ATCC 27076</strain>
    </source>
</reference>
<feature type="domain" description="Penicillin-binding protein dimerisation" evidence="1">
    <location>
        <begin position="2"/>
        <end position="56"/>
    </location>
</feature>
<dbReference type="Gene3D" id="3.90.1310.10">
    <property type="entry name" value="Penicillin-binding protein 2a (Domain 2)"/>
    <property type="match status" value="1"/>
</dbReference>
<dbReference type="Proteomes" id="UP000192478">
    <property type="component" value="Chromosome"/>
</dbReference>